<dbReference type="Pfam" id="PF00528">
    <property type="entry name" value="BPD_transp_1"/>
    <property type="match status" value="1"/>
</dbReference>
<dbReference type="GO" id="GO:0055085">
    <property type="term" value="P:transmembrane transport"/>
    <property type="evidence" value="ECO:0007669"/>
    <property type="project" value="InterPro"/>
</dbReference>
<evidence type="ECO:0000256" key="3">
    <source>
        <dbReference type="ARBA" id="ARBA00022475"/>
    </source>
</evidence>
<dbReference type="Gene3D" id="1.10.3720.10">
    <property type="entry name" value="MetI-like"/>
    <property type="match status" value="1"/>
</dbReference>
<dbReference type="PROSITE" id="PS50928">
    <property type="entry name" value="ABC_TM1"/>
    <property type="match status" value="1"/>
</dbReference>
<sequence>MTAPSLRLRRAPGVVRISRPVLTTTLTGLIGAILIVVAWQLVAVTMFTRENGTYGAVPPPGAVLARVTQNLSDAGYWSGLAATAGSALTGYVIAVAIALVLGVAVILAPVLDAFATQLGIIAACIPVAAISPIVVLLSPSGSRAVSVVLAVLAVVFPMIIGVLLGLRATSPAQLDLVHAYGGTELTAIRRVRLISALPAFLTALKIGAPAAFLGAMTGEFFAVGVDAGVGRLLISQQYVGDYTGMWAIALLATAVSAAGYAALAVVAAAIAPWTRHVTGGRR</sequence>
<name>A0A9W6HN19_9MICO</name>
<comment type="subcellular location">
    <subcellularLocation>
        <location evidence="1 7">Cell membrane</location>
        <topology evidence="1 7">Multi-pass membrane protein</topology>
    </subcellularLocation>
</comment>
<keyword evidence="3" id="KW-1003">Cell membrane</keyword>
<evidence type="ECO:0000256" key="5">
    <source>
        <dbReference type="ARBA" id="ARBA00022989"/>
    </source>
</evidence>
<feature type="transmembrane region" description="Helical" evidence="7">
    <location>
        <begin position="245"/>
        <end position="273"/>
    </location>
</feature>
<dbReference type="EMBL" id="BSER01000009">
    <property type="protein sequence ID" value="GLJ95424.1"/>
    <property type="molecule type" value="Genomic_DNA"/>
</dbReference>
<dbReference type="PANTHER" id="PTHR30151:SF20">
    <property type="entry name" value="ABC TRANSPORTER PERMEASE PROTEIN HI_0355-RELATED"/>
    <property type="match status" value="1"/>
</dbReference>
<feature type="transmembrane region" description="Helical" evidence="7">
    <location>
        <begin position="88"/>
        <end position="111"/>
    </location>
</feature>
<evidence type="ECO:0000259" key="8">
    <source>
        <dbReference type="PROSITE" id="PS50928"/>
    </source>
</evidence>
<dbReference type="SUPFAM" id="SSF161098">
    <property type="entry name" value="MetI-like"/>
    <property type="match status" value="1"/>
</dbReference>
<keyword evidence="5 7" id="KW-1133">Transmembrane helix</keyword>
<evidence type="ECO:0000256" key="4">
    <source>
        <dbReference type="ARBA" id="ARBA00022692"/>
    </source>
</evidence>
<keyword evidence="4 7" id="KW-0812">Transmembrane</keyword>
<feature type="transmembrane region" description="Helical" evidence="7">
    <location>
        <begin position="21"/>
        <end position="42"/>
    </location>
</feature>
<reference evidence="9" key="1">
    <citation type="journal article" date="2014" name="Int. J. Syst. Evol. Microbiol.">
        <title>Complete genome sequence of Corynebacterium casei LMG S-19264T (=DSM 44701T), isolated from a smear-ripened cheese.</title>
        <authorList>
            <consortium name="US DOE Joint Genome Institute (JGI-PGF)"/>
            <person name="Walter F."/>
            <person name="Albersmeier A."/>
            <person name="Kalinowski J."/>
            <person name="Ruckert C."/>
        </authorList>
    </citation>
    <scope>NUCLEOTIDE SEQUENCE</scope>
    <source>
        <strain evidence="9">VKM Ac-1940</strain>
    </source>
</reference>
<evidence type="ECO:0000313" key="9">
    <source>
        <dbReference type="EMBL" id="GLJ95424.1"/>
    </source>
</evidence>
<evidence type="ECO:0000313" key="10">
    <source>
        <dbReference type="Proteomes" id="UP001142291"/>
    </source>
</evidence>
<keyword evidence="10" id="KW-1185">Reference proteome</keyword>
<evidence type="ECO:0000256" key="1">
    <source>
        <dbReference type="ARBA" id="ARBA00004651"/>
    </source>
</evidence>
<keyword evidence="2 7" id="KW-0813">Transport</keyword>
<protein>
    <recommendedName>
        <fullName evidence="8">ABC transmembrane type-1 domain-containing protein</fullName>
    </recommendedName>
</protein>
<accession>A0A9W6HN19</accession>
<dbReference type="InterPro" id="IPR000515">
    <property type="entry name" value="MetI-like"/>
</dbReference>
<organism evidence="9 10">
    <name type="scientific">Microbacterium dextranolyticum</name>
    <dbReference type="NCBI Taxonomy" id="36806"/>
    <lineage>
        <taxon>Bacteria</taxon>
        <taxon>Bacillati</taxon>
        <taxon>Actinomycetota</taxon>
        <taxon>Actinomycetes</taxon>
        <taxon>Micrococcales</taxon>
        <taxon>Microbacteriaceae</taxon>
        <taxon>Microbacterium</taxon>
    </lineage>
</organism>
<comment type="caution">
    <text evidence="9">The sequence shown here is derived from an EMBL/GenBank/DDBJ whole genome shotgun (WGS) entry which is preliminary data.</text>
</comment>
<dbReference type="AlphaFoldDB" id="A0A9W6HN19"/>
<evidence type="ECO:0000256" key="6">
    <source>
        <dbReference type="ARBA" id="ARBA00023136"/>
    </source>
</evidence>
<gene>
    <name evidence="9" type="ORF">GCM10017591_14870</name>
</gene>
<keyword evidence="6 7" id="KW-0472">Membrane</keyword>
<evidence type="ECO:0000256" key="2">
    <source>
        <dbReference type="ARBA" id="ARBA00022448"/>
    </source>
</evidence>
<comment type="similarity">
    <text evidence="7">Belongs to the binding-protein-dependent transport system permease family.</text>
</comment>
<proteinExistence type="inferred from homology"/>
<dbReference type="PANTHER" id="PTHR30151">
    <property type="entry name" value="ALKANE SULFONATE ABC TRANSPORTER-RELATED, MEMBRANE SUBUNIT"/>
    <property type="match status" value="1"/>
</dbReference>
<dbReference type="InterPro" id="IPR035906">
    <property type="entry name" value="MetI-like_sf"/>
</dbReference>
<reference evidence="9" key="2">
    <citation type="submission" date="2023-01" db="EMBL/GenBank/DDBJ databases">
        <authorList>
            <person name="Sun Q."/>
            <person name="Evtushenko L."/>
        </authorList>
    </citation>
    <scope>NUCLEOTIDE SEQUENCE</scope>
    <source>
        <strain evidence="9">VKM Ac-1940</strain>
    </source>
</reference>
<dbReference type="GO" id="GO:0005886">
    <property type="term" value="C:plasma membrane"/>
    <property type="evidence" value="ECO:0007669"/>
    <property type="project" value="UniProtKB-SubCell"/>
</dbReference>
<dbReference type="RefSeq" id="WP_204964066.1">
    <property type="nucleotide sequence ID" value="NZ_BAAAUR010000001.1"/>
</dbReference>
<feature type="domain" description="ABC transmembrane type-1" evidence="8">
    <location>
        <begin position="80"/>
        <end position="267"/>
    </location>
</feature>
<dbReference type="Proteomes" id="UP001142291">
    <property type="component" value="Unassembled WGS sequence"/>
</dbReference>
<evidence type="ECO:0000256" key="7">
    <source>
        <dbReference type="RuleBase" id="RU363032"/>
    </source>
</evidence>
<feature type="transmembrane region" description="Helical" evidence="7">
    <location>
        <begin position="118"/>
        <end position="138"/>
    </location>
</feature>
<feature type="transmembrane region" description="Helical" evidence="7">
    <location>
        <begin position="144"/>
        <end position="166"/>
    </location>
</feature>
<feature type="transmembrane region" description="Helical" evidence="7">
    <location>
        <begin position="199"/>
        <end position="225"/>
    </location>
</feature>